<dbReference type="SUPFAM" id="SSF117856">
    <property type="entry name" value="AF0104/ALDC/Ptd012-like"/>
    <property type="match status" value="1"/>
</dbReference>
<dbReference type="STRING" id="1237149.C900_05745"/>
<evidence type="ECO:0000256" key="1">
    <source>
        <dbReference type="SAM" id="SignalP"/>
    </source>
</evidence>
<comment type="caution">
    <text evidence="2">The sequence shown here is derived from an EMBL/GenBank/DDBJ whole genome shotgun (WGS) entry which is preliminary data.</text>
</comment>
<dbReference type="GO" id="GO:0045151">
    <property type="term" value="P:acetoin biosynthetic process"/>
    <property type="evidence" value="ECO:0007669"/>
    <property type="project" value="InterPro"/>
</dbReference>
<dbReference type="GO" id="GO:0047605">
    <property type="term" value="F:acetolactate decarboxylase activity"/>
    <property type="evidence" value="ECO:0007669"/>
    <property type="project" value="InterPro"/>
</dbReference>
<organism evidence="2 3">
    <name type="scientific">Fulvivirga imtechensis AK7</name>
    <dbReference type="NCBI Taxonomy" id="1237149"/>
    <lineage>
        <taxon>Bacteria</taxon>
        <taxon>Pseudomonadati</taxon>
        <taxon>Bacteroidota</taxon>
        <taxon>Cytophagia</taxon>
        <taxon>Cytophagales</taxon>
        <taxon>Fulvivirgaceae</taxon>
        <taxon>Fulvivirga</taxon>
    </lineage>
</organism>
<gene>
    <name evidence="2" type="ORF">C900_05745</name>
</gene>
<dbReference type="AlphaFoldDB" id="L8JWE7"/>
<sequence length="236" mass="26450">MKFKYLSLLLSGALMACNTPHLQDVEVHYAGELRKMMHQNDISAKVDLDTLRGMGRLYAIGALDSLKGEILVENGTPYVSVVQNGGVSVLNDFNYQATLLVYTIVEAWGRHNLPDTVETMKDLEYYLSGLAKKEGLRSPFPFRLEGKATAAEYHVIQPLAVSKATHDEHRKAGYQGVLENEKVYITGFYSTGHHGIFTHHNSNLHMHVRNEKADEMGHVDALRLDKDVKLFIPVSL</sequence>
<protein>
    <submittedName>
        <fullName evidence="2">Uncharacterized protein</fullName>
    </submittedName>
</protein>
<keyword evidence="3" id="KW-1185">Reference proteome</keyword>
<evidence type="ECO:0000313" key="2">
    <source>
        <dbReference type="EMBL" id="ELR73110.1"/>
    </source>
</evidence>
<dbReference type="Proteomes" id="UP000011135">
    <property type="component" value="Unassembled WGS sequence"/>
</dbReference>
<dbReference type="PROSITE" id="PS51257">
    <property type="entry name" value="PROKAR_LIPOPROTEIN"/>
    <property type="match status" value="1"/>
</dbReference>
<keyword evidence="1" id="KW-0732">Signal</keyword>
<evidence type="ECO:0000313" key="3">
    <source>
        <dbReference type="Proteomes" id="UP000011135"/>
    </source>
</evidence>
<dbReference type="UniPathway" id="UPA00626">
    <property type="reaction ID" value="UER00678"/>
</dbReference>
<dbReference type="Gene3D" id="3.30.1330.80">
    <property type="entry name" value="Hypothetical protein, similar to alpha- acetolactate decarboxylase, domain 2"/>
    <property type="match status" value="1"/>
</dbReference>
<feature type="chain" id="PRO_5003994269" evidence="1">
    <location>
        <begin position="17"/>
        <end position="236"/>
    </location>
</feature>
<dbReference type="InterPro" id="IPR005128">
    <property type="entry name" value="Acetolactate_a_deCO2ase"/>
</dbReference>
<accession>L8JWE7</accession>
<reference evidence="2 3" key="1">
    <citation type="submission" date="2012-12" db="EMBL/GenBank/DDBJ databases">
        <title>Genome assembly of Fulvivirga imtechensis AK7.</title>
        <authorList>
            <person name="Nupur N."/>
            <person name="Khatri I."/>
            <person name="Kumar R."/>
            <person name="Subramanian S."/>
            <person name="Pinnaka A."/>
        </authorList>
    </citation>
    <scope>NUCLEOTIDE SEQUENCE [LARGE SCALE GENOMIC DNA]</scope>
    <source>
        <strain evidence="2 3">AK7</strain>
    </source>
</reference>
<dbReference type="eggNOG" id="COG3527">
    <property type="taxonomic scope" value="Bacteria"/>
</dbReference>
<dbReference type="Pfam" id="PF03306">
    <property type="entry name" value="AAL_decarboxy"/>
    <property type="match status" value="1"/>
</dbReference>
<dbReference type="EMBL" id="AMZN01000009">
    <property type="protein sequence ID" value="ELR73110.1"/>
    <property type="molecule type" value="Genomic_DNA"/>
</dbReference>
<proteinExistence type="predicted"/>
<feature type="signal peptide" evidence="1">
    <location>
        <begin position="1"/>
        <end position="16"/>
    </location>
</feature>
<name>L8JWE7_9BACT</name>